<evidence type="ECO:0000313" key="2">
    <source>
        <dbReference type="EMBL" id="AZQ44080.1"/>
    </source>
</evidence>
<sequence>MKNIAYSILLGTVIILLASCRNDFEFTESVGALEFSQDTVFLDTVFTNIGSSTRTVKVYNRSDEDILIPQVRLRQGDESLYRLAVDGVPGRVFENVELLANDSLFVFIETTVDINTQTDDDEFLYLDTIDFGSSGDFQSVELVTLIKDAIFLFPERDDEGIEESLLLGVDQDENEIRIRGFVLDEDELTFTNEKPYVIYGFAAIPNDQTLTIEAGARLFFHDGSGIIASNESTLKVNGAPSLTEALENEVIFQGDRLEPAFNDLPGQWTAIWLTAGSKDHEISHLTIRNSSVGIIMDSQSDDDDGATLRIDNTQIYNSANNGILASTASIDAENLVINNSGQSSVVLRLGGEYNFNNCTIANFFPNGLRQDPALFISNTIPNSGLSEPLENAVFTNCIIYGDRDLELLILDDEVSDLNFKFENSLIKFEDRFGELEDISVYDFSNTDLYEQVILNEEPFFKNAARNELQISNESAANGLGNPATVASLDITQAARDAGSPDAGAYESVTFEED</sequence>
<name>A0A3S9MY10_9FLAO</name>
<dbReference type="Proteomes" id="UP000279600">
    <property type="component" value="Chromosome"/>
</dbReference>
<dbReference type="AlphaFoldDB" id="A0A3S9MY10"/>
<dbReference type="KEGG" id="noj:EJ995_07490"/>
<evidence type="ECO:0000313" key="3">
    <source>
        <dbReference type="Proteomes" id="UP000279600"/>
    </source>
</evidence>
<dbReference type="Gene3D" id="2.160.20.10">
    <property type="entry name" value="Single-stranded right-handed beta-helix, Pectin lyase-like"/>
    <property type="match status" value="1"/>
</dbReference>
<dbReference type="OrthoDB" id="1111178at2"/>
<dbReference type="Pfam" id="PF13229">
    <property type="entry name" value="Beta_helix"/>
    <property type="match status" value="1"/>
</dbReference>
<reference evidence="2 3" key="1">
    <citation type="submission" date="2018-12" db="EMBL/GenBank/DDBJ databases">
        <title>Complete genome of Nonlabens sp. MJ115.</title>
        <authorList>
            <person name="Choi H.S."/>
            <person name="Jung J."/>
        </authorList>
    </citation>
    <scope>NUCLEOTIDE SEQUENCE [LARGE SCALE GENOMIC DNA]</scope>
    <source>
        <strain evidence="2 3">MJ115</strain>
    </source>
</reference>
<dbReference type="InterPro" id="IPR012334">
    <property type="entry name" value="Pectin_lyas_fold"/>
</dbReference>
<dbReference type="SUPFAM" id="SSF51126">
    <property type="entry name" value="Pectin lyase-like"/>
    <property type="match status" value="1"/>
</dbReference>
<gene>
    <name evidence="2" type="ORF">EJ995_07490</name>
</gene>
<dbReference type="PROSITE" id="PS51257">
    <property type="entry name" value="PROKAR_LIPOPROTEIN"/>
    <property type="match status" value="1"/>
</dbReference>
<organism evidence="2 3">
    <name type="scientific">Nonlabens ponticola</name>
    <dbReference type="NCBI Taxonomy" id="2496866"/>
    <lineage>
        <taxon>Bacteria</taxon>
        <taxon>Pseudomonadati</taxon>
        <taxon>Bacteroidota</taxon>
        <taxon>Flavobacteriia</taxon>
        <taxon>Flavobacteriales</taxon>
        <taxon>Flavobacteriaceae</taxon>
        <taxon>Nonlabens</taxon>
    </lineage>
</organism>
<accession>A0A3S9MY10</accession>
<feature type="domain" description="Right handed beta helix" evidence="1">
    <location>
        <begin position="273"/>
        <end position="401"/>
    </location>
</feature>
<protein>
    <recommendedName>
        <fullName evidence="1">Right handed beta helix domain-containing protein</fullName>
    </recommendedName>
</protein>
<dbReference type="RefSeq" id="WP_126447162.1">
    <property type="nucleotide sequence ID" value="NZ_CP034549.1"/>
</dbReference>
<dbReference type="InterPro" id="IPR011050">
    <property type="entry name" value="Pectin_lyase_fold/virulence"/>
</dbReference>
<keyword evidence="3" id="KW-1185">Reference proteome</keyword>
<dbReference type="EMBL" id="CP034549">
    <property type="protein sequence ID" value="AZQ44080.1"/>
    <property type="molecule type" value="Genomic_DNA"/>
</dbReference>
<evidence type="ECO:0000259" key="1">
    <source>
        <dbReference type="Pfam" id="PF13229"/>
    </source>
</evidence>
<dbReference type="InterPro" id="IPR039448">
    <property type="entry name" value="Beta_helix"/>
</dbReference>
<proteinExistence type="predicted"/>